<feature type="region of interest" description="Disordered" evidence="1">
    <location>
        <begin position="474"/>
        <end position="507"/>
    </location>
</feature>
<evidence type="ECO:0000313" key="3">
    <source>
        <dbReference type="Proteomes" id="UP000000763"/>
    </source>
</evidence>
<dbReference type="Proteomes" id="UP000000763">
    <property type="component" value="Chromosome 7"/>
</dbReference>
<organism evidence="2 3">
    <name type="scientific">Oryza sativa subsp. japonica</name>
    <name type="common">Rice</name>
    <dbReference type="NCBI Taxonomy" id="39947"/>
    <lineage>
        <taxon>Eukaryota</taxon>
        <taxon>Viridiplantae</taxon>
        <taxon>Streptophyta</taxon>
        <taxon>Embryophyta</taxon>
        <taxon>Tracheophyta</taxon>
        <taxon>Spermatophyta</taxon>
        <taxon>Magnoliopsida</taxon>
        <taxon>Liliopsida</taxon>
        <taxon>Poales</taxon>
        <taxon>Poaceae</taxon>
        <taxon>BOP clade</taxon>
        <taxon>Oryzoideae</taxon>
        <taxon>Oryzeae</taxon>
        <taxon>Oryzinae</taxon>
        <taxon>Oryza</taxon>
        <taxon>Oryza sativa</taxon>
    </lineage>
</organism>
<feature type="region of interest" description="Disordered" evidence="1">
    <location>
        <begin position="662"/>
        <end position="683"/>
    </location>
</feature>
<sequence>MAYGRAAREKREARAALAALRGGWWHEELTRDRPVTADCSGGNRRRAKRGFSSGRRGVDSPELGLLQGFKNSFHRSRKAERHREWLTTRGGLRDRAGALLPSSPVVPSHLPAVVPSLPCRRPSSAAPAAALARRPAVPSPPPASQPPPLRRLALRFPRRPPELRSRHRPSLSFAPAASSRLSLLARAPPGRAVFSLGLAAASSPSVSPPFRGETTGDAPSPAKQWRCRHCTAFSRPGRRARASADVAVSSLGVAASPSTPACPRFRRNVAANLSVRLTGVVRPPVPPHPCTGQPHLHHLRHRSRDVVLGIASPSAEHRRGVFLAILASVQPLPAALVVSSPAPVVVVVILPSFPVVVAFVPPSSRSRPSSAFVQCAAAAPVVVFVLGSVSSSLVPAASRLRPRIAAEVVPSLSVYAAPVRRCRSLASSRGGKDLSSRCPVLVLSVSPRTRCAVVDPARVLSSFRRFPKRGSWSSPKAAGSFERKGLSTGGRFKPTLGRSVHGRRENERRRGCEGRWRRWIGWWKSNREHGLAWLGVVKVGASSCCSGVSGSASERKRPRGGDRAPLPGRGKGREDGGKGDLPLPFLGEEAAACLVLPGSGGGLGRRVPRRPRAAAPPPSPPHRRRRRRGGSDGPYSAAPVLVPLGYGGGRTRPIRIRRRPWAKSVAMTSGGGSGQRWERQRHRGGWRWERGRVAAVGVGTGGGWSGQRARVAARDLDLEHSRGSGVGMISSKIILLLPPPPSSFATVTTLPLRTQWWGTTRPIYDIGDQL</sequence>
<feature type="region of interest" description="Disordered" evidence="1">
    <location>
        <begin position="121"/>
        <end position="151"/>
    </location>
</feature>
<feature type="region of interest" description="Disordered" evidence="1">
    <location>
        <begin position="204"/>
        <end position="223"/>
    </location>
</feature>
<reference evidence="3" key="1">
    <citation type="journal article" date="2005" name="Nature">
        <title>The map-based sequence of the rice genome.</title>
        <authorList>
            <consortium name="International rice genome sequencing project (IRGSP)"/>
            <person name="Matsumoto T."/>
            <person name="Wu J."/>
            <person name="Kanamori H."/>
            <person name="Katayose Y."/>
            <person name="Fujisawa M."/>
            <person name="Namiki N."/>
            <person name="Mizuno H."/>
            <person name="Yamamoto K."/>
            <person name="Antonio B.A."/>
            <person name="Baba T."/>
            <person name="Sakata K."/>
            <person name="Nagamura Y."/>
            <person name="Aoki H."/>
            <person name="Arikawa K."/>
            <person name="Arita K."/>
            <person name="Bito T."/>
            <person name="Chiden Y."/>
            <person name="Fujitsuka N."/>
            <person name="Fukunaka R."/>
            <person name="Hamada M."/>
            <person name="Harada C."/>
            <person name="Hayashi A."/>
            <person name="Hijishita S."/>
            <person name="Honda M."/>
            <person name="Hosokawa S."/>
            <person name="Ichikawa Y."/>
            <person name="Idonuma A."/>
            <person name="Iijima M."/>
            <person name="Ikeda M."/>
            <person name="Ikeno M."/>
            <person name="Ito K."/>
            <person name="Ito S."/>
            <person name="Ito T."/>
            <person name="Ito Y."/>
            <person name="Ito Y."/>
            <person name="Iwabuchi A."/>
            <person name="Kamiya K."/>
            <person name="Karasawa W."/>
            <person name="Kurita K."/>
            <person name="Katagiri S."/>
            <person name="Kikuta A."/>
            <person name="Kobayashi H."/>
            <person name="Kobayashi N."/>
            <person name="Machita K."/>
            <person name="Maehara T."/>
            <person name="Masukawa M."/>
            <person name="Mizubayashi T."/>
            <person name="Mukai Y."/>
            <person name="Nagasaki H."/>
            <person name="Nagata Y."/>
            <person name="Naito S."/>
            <person name="Nakashima M."/>
            <person name="Nakama Y."/>
            <person name="Nakamichi Y."/>
            <person name="Nakamura M."/>
            <person name="Meguro A."/>
            <person name="Negishi M."/>
            <person name="Ohta I."/>
            <person name="Ohta T."/>
            <person name="Okamoto M."/>
            <person name="Ono N."/>
            <person name="Saji S."/>
            <person name="Sakaguchi M."/>
            <person name="Sakai K."/>
            <person name="Shibata M."/>
            <person name="Shimokawa T."/>
            <person name="Song J."/>
            <person name="Takazaki Y."/>
            <person name="Terasawa K."/>
            <person name="Tsugane M."/>
            <person name="Tsuji K."/>
            <person name="Ueda S."/>
            <person name="Waki K."/>
            <person name="Yamagata H."/>
            <person name="Yamamoto M."/>
            <person name="Yamamoto S."/>
            <person name="Yamane H."/>
            <person name="Yoshiki S."/>
            <person name="Yoshihara R."/>
            <person name="Yukawa K."/>
            <person name="Zhong H."/>
            <person name="Yano M."/>
            <person name="Yuan Q."/>
            <person name="Ouyang S."/>
            <person name="Liu J."/>
            <person name="Jones K.M."/>
            <person name="Gansberger K."/>
            <person name="Moffat K."/>
            <person name="Hill J."/>
            <person name="Bera J."/>
            <person name="Fadrosh D."/>
            <person name="Jin S."/>
            <person name="Johri S."/>
            <person name="Kim M."/>
            <person name="Overton L."/>
            <person name="Reardon M."/>
            <person name="Tsitrin T."/>
            <person name="Vuong H."/>
            <person name="Weaver B."/>
            <person name="Ciecko A."/>
            <person name="Tallon L."/>
            <person name="Jackson J."/>
            <person name="Pai G."/>
            <person name="Aken S.V."/>
            <person name="Utterback T."/>
            <person name="Reidmuller S."/>
            <person name="Feldblyum T."/>
            <person name="Hsiao J."/>
            <person name="Zismann V."/>
            <person name="Iobst S."/>
            <person name="de Vazeille A.R."/>
            <person name="Buell C.R."/>
            <person name="Ying K."/>
            <person name="Li Y."/>
            <person name="Lu T."/>
            <person name="Huang Y."/>
            <person name="Zhao Q."/>
            <person name="Feng Q."/>
            <person name="Zhang L."/>
            <person name="Zhu J."/>
            <person name="Weng Q."/>
            <person name="Mu J."/>
            <person name="Lu Y."/>
            <person name="Fan D."/>
            <person name="Liu Y."/>
            <person name="Guan J."/>
            <person name="Zhang Y."/>
            <person name="Yu S."/>
            <person name="Liu X."/>
            <person name="Zhang Y."/>
            <person name="Hong G."/>
            <person name="Han B."/>
            <person name="Choisne N."/>
            <person name="Demange N."/>
            <person name="Orjeda G."/>
            <person name="Samain S."/>
            <person name="Cattolico L."/>
            <person name="Pelletier E."/>
            <person name="Couloux A."/>
            <person name="Segurens B."/>
            <person name="Wincker P."/>
            <person name="D'Hont A."/>
            <person name="Scarpelli C."/>
            <person name="Weissenbach J."/>
            <person name="Salanoubat M."/>
            <person name="Quetier F."/>
            <person name="Yu Y."/>
            <person name="Kim H.R."/>
            <person name="Rambo T."/>
            <person name="Currie J."/>
            <person name="Collura K."/>
            <person name="Luo M."/>
            <person name="Yang T."/>
            <person name="Ammiraju J.S.S."/>
            <person name="Engler F."/>
            <person name="Soderlund C."/>
            <person name="Wing R.A."/>
            <person name="Palmer L.E."/>
            <person name="de la Bastide M."/>
            <person name="Spiegel L."/>
            <person name="Nascimento L."/>
            <person name="Zutavern T."/>
            <person name="O'Shaughnessy A."/>
            <person name="Dike S."/>
            <person name="Dedhia N."/>
            <person name="Preston R."/>
            <person name="Balija V."/>
            <person name="McCombie W.R."/>
            <person name="Chow T."/>
            <person name="Chen H."/>
            <person name="Chung M."/>
            <person name="Chen C."/>
            <person name="Shaw J."/>
            <person name="Wu H."/>
            <person name="Hsiao K."/>
            <person name="Chao Y."/>
            <person name="Chu M."/>
            <person name="Cheng C."/>
            <person name="Hour A."/>
            <person name="Lee P."/>
            <person name="Lin S."/>
            <person name="Lin Y."/>
            <person name="Liou J."/>
            <person name="Liu S."/>
            <person name="Hsing Y."/>
            <person name="Raghuvanshi S."/>
            <person name="Mohanty A."/>
            <person name="Bharti A.K."/>
            <person name="Gaur A."/>
            <person name="Gupta V."/>
            <person name="Kumar D."/>
            <person name="Ravi V."/>
            <person name="Vij S."/>
            <person name="Kapur A."/>
            <person name="Khurana P."/>
            <person name="Khurana P."/>
            <person name="Khurana J.P."/>
            <person name="Tyagi A.K."/>
            <person name="Gaikwad K."/>
            <person name="Singh A."/>
            <person name="Dalal V."/>
            <person name="Srivastava S."/>
            <person name="Dixit A."/>
            <person name="Pal A.K."/>
            <person name="Ghazi I.A."/>
            <person name="Yadav M."/>
            <person name="Pandit A."/>
            <person name="Bhargava A."/>
            <person name="Sureshbabu K."/>
            <person name="Batra K."/>
            <person name="Sharma T.R."/>
            <person name="Mohapatra T."/>
            <person name="Singh N.K."/>
            <person name="Messing J."/>
            <person name="Nelson A.B."/>
            <person name="Fuks G."/>
            <person name="Kavchok S."/>
            <person name="Keizer G."/>
            <person name="Linton E."/>
            <person name="Llaca V."/>
            <person name="Song R."/>
            <person name="Tanyolac B."/>
            <person name="Young S."/>
            <person name="Ho-Il K."/>
            <person name="Hahn J.H."/>
            <person name="Sangsakoo G."/>
            <person name="Vanavichit A."/>
            <person name="de Mattos Luiz.A.T."/>
            <person name="Zimmer P.D."/>
            <person name="Malone G."/>
            <person name="Dellagostin O."/>
            <person name="de Oliveira A.C."/>
            <person name="Bevan M."/>
            <person name="Bancroft I."/>
            <person name="Minx P."/>
            <person name="Cordum H."/>
            <person name="Wilson R."/>
            <person name="Cheng Z."/>
            <person name="Jin W."/>
            <person name="Jiang J."/>
            <person name="Leong S.A."/>
            <person name="Iwama H."/>
            <person name="Gojobori T."/>
            <person name="Itoh T."/>
            <person name="Niimura Y."/>
            <person name="Fujii Y."/>
            <person name="Habara T."/>
            <person name="Sakai H."/>
            <person name="Sato Y."/>
            <person name="Wilson G."/>
            <person name="Kumar K."/>
            <person name="McCouch S."/>
            <person name="Juretic N."/>
            <person name="Hoen D."/>
            <person name="Wright S."/>
            <person name="Bruskiewich R."/>
            <person name="Bureau T."/>
            <person name="Miyao A."/>
            <person name="Hirochika H."/>
            <person name="Nishikawa T."/>
            <person name="Kadowaki K."/>
            <person name="Sugiura M."/>
            <person name="Burr B."/>
            <person name="Sasaki T."/>
        </authorList>
    </citation>
    <scope>NUCLEOTIDE SEQUENCE [LARGE SCALE GENOMIC DNA]</scope>
    <source>
        <strain evidence="3">cv. Nipponbare</strain>
    </source>
</reference>
<feature type="compositionally biased region" description="Low complexity" evidence="1">
    <location>
        <begin position="121"/>
        <end position="136"/>
    </location>
</feature>
<reference evidence="3" key="2">
    <citation type="journal article" date="2008" name="Nucleic Acids Res.">
        <title>The rice annotation project database (RAP-DB): 2008 update.</title>
        <authorList>
            <consortium name="The rice annotation project (RAP)"/>
        </authorList>
    </citation>
    <scope>GENOME REANNOTATION</scope>
    <source>
        <strain evidence="3">cv. Nipponbare</strain>
    </source>
</reference>
<feature type="region of interest" description="Disordered" evidence="1">
    <location>
        <begin position="35"/>
        <end position="63"/>
    </location>
</feature>
<dbReference type="EMBL" id="AP006451">
    <property type="protein sequence ID" value="BAC84835.1"/>
    <property type="molecule type" value="Genomic_DNA"/>
</dbReference>
<evidence type="ECO:0000256" key="1">
    <source>
        <dbReference type="SAM" id="MobiDB-lite"/>
    </source>
</evidence>
<dbReference type="AlphaFoldDB" id="Q6YSG5"/>
<feature type="region of interest" description="Disordered" evidence="1">
    <location>
        <begin position="600"/>
        <end position="639"/>
    </location>
</feature>
<feature type="region of interest" description="Disordered" evidence="1">
    <location>
        <begin position="547"/>
        <end position="582"/>
    </location>
</feature>
<evidence type="ECO:0000313" key="2">
    <source>
        <dbReference type="EMBL" id="BAC84835.1"/>
    </source>
</evidence>
<name>Q6YSG5_ORYSJ</name>
<accession>Q6YSG5</accession>
<proteinExistence type="predicted"/>
<feature type="compositionally biased region" description="Pro residues" evidence="1">
    <location>
        <begin position="137"/>
        <end position="149"/>
    </location>
</feature>
<feature type="compositionally biased region" description="Basic and acidic residues" evidence="1">
    <location>
        <begin position="553"/>
        <end position="562"/>
    </location>
</feature>
<gene>
    <name evidence="2" type="primary">B1249D05.30</name>
</gene>
<protein>
    <recommendedName>
        <fullName evidence="4">Cell wall protein-like</fullName>
    </recommendedName>
</protein>
<evidence type="ECO:0008006" key="4">
    <source>
        <dbReference type="Google" id="ProtNLM"/>
    </source>
</evidence>